<dbReference type="InterPro" id="IPR016024">
    <property type="entry name" value="ARM-type_fold"/>
</dbReference>
<dbReference type="GO" id="GO:0003682">
    <property type="term" value="F:chromatin binding"/>
    <property type="evidence" value="ECO:0007669"/>
    <property type="project" value="TreeGrafter"/>
</dbReference>
<dbReference type="SUPFAM" id="SSF48371">
    <property type="entry name" value="ARM repeat"/>
    <property type="match status" value="1"/>
</dbReference>
<evidence type="ECO:0000259" key="8">
    <source>
        <dbReference type="Pfam" id="PF12830"/>
    </source>
</evidence>
<proteinExistence type="inferred from homology"/>
<keyword evidence="10" id="KW-1185">Reference proteome</keyword>
<name>A0A9W6SXX0_CANBO</name>
<dbReference type="GO" id="GO:0010468">
    <property type="term" value="P:regulation of gene expression"/>
    <property type="evidence" value="ECO:0007669"/>
    <property type="project" value="InterPro"/>
</dbReference>
<keyword evidence="5 6" id="KW-0131">Cell cycle</keyword>
<evidence type="ECO:0000256" key="4">
    <source>
        <dbReference type="ARBA" id="ARBA00023242"/>
    </source>
</evidence>
<dbReference type="EMBL" id="BSXN01000687">
    <property type="protein sequence ID" value="GME69485.1"/>
    <property type="molecule type" value="Genomic_DNA"/>
</dbReference>
<protein>
    <recommendedName>
        <fullName evidence="6">Sister chromatid cohesion protein</fullName>
    </recommendedName>
</protein>
<evidence type="ECO:0000256" key="2">
    <source>
        <dbReference type="ARBA" id="ARBA00009252"/>
    </source>
</evidence>
<accession>A0A9W6SXX0</accession>
<reference evidence="9" key="1">
    <citation type="submission" date="2023-04" db="EMBL/GenBank/DDBJ databases">
        <title>Candida boidinii NBRC 10035.</title>
        <authorList>
            <person name="Ichikawa N."/>
            <person name="Sato H."/>
            <person name="Tonouchi N."/>
        </authorList>
    </citation>
    <scope>NUCLEOTIDE SEQUENCE</scope>
    <source>
        <strain evidence="9">NBRC 10035</strain>
    </source>
</reference>
<dbReference type="InterPro" id="IPR026003">
    <property type="entry name" value="Cohesin_HEAT"/>
</dbReference>
<dbReference type="Pfam" id="PF12765">
    <property type="entry name" value="Cohesin_HEAT"/>
    <property type="match status" value="1"/>
</dbReference>
<evidence type="ECO:0000313" key="9">
    <source>
        <dbReference type="EMBL" id="GME69485.1"/>
    </source>
</evidence>
<evidence type="ECO:0000256" key="3">
    <source>
        <dbReference type="ARBA" id="ARBA00022737"/>
    </source>
</evidence>
<dbReference type="InterPro" id="IPR011989">
    <property type="entry name" value="ARM-like"/>
</dbReference>
<keyword evidence="3 6" id="KW-0677">Repeat</keyword>
<evidence type="ECO:0000256" key="1">
    <source>
        <dbReference type="ARBA" id="ARBA00004123"/>
    </source>
</evidence>
<dbReference type="InterPro" id="IPR033031">
    <property type="entry name" value="Scc2/Nipped-B"/>
</dbReference>
<evidence type="ECO:0000256" key="5">
    <source>
        <dbReference type="ARBA" id="ARBA00023306"/>
    </source>
</evidence>
<dbReference type="Pfam" id="PF12830">
    <property type="entry name" value="Nipped-B_C"/>
    <property type="match status" value="1"/>
</dbReference>
<feature type="compositionally biased region" description="Polar residues" evidence="7">
    <location>
        <begin position="181"/>
        <end position="191"/>
    </location>
</feature>
<dbReference type="Gene3D" id="1.25.10.10">
    <property type="entry name" value="Leucine-rich Repeat Variant"/>
    <property type="match status" value="1"/>
</dbReference>
<sequence length="1485" mass="169636">MSDPLDGSKYPTDLTSSLSNQPLVYLQPKQDITPLATPFEVTLKDPILQNYYARIDPDSISNELRQEILLDLQIPANDLKYLKFKKPALKLSSSPVHKANNDTSFNALIADNPKVPELIKDIVKYTESPKKTNLVKPGFKVKRLKLGNQLNDKIIDLFTENTRRQYLEMEEKEDQFDKSENLNGNKSTRSVSPLASNNITLKQENYEDISNSSFIIEADLHNKIVQELTDFIKSVGLSENEVDHSNESIWTSFEYESNIFGPFINSKSVDTILNSLTKIILRNQTDKLEVNILMRIEELAHSVILQTTDQSWDLVIFHSTKGNSQIIDLLYSSLECSEIILKIMALGKTDKRLYLEAYISSILQLINKSIEPISEEIKLSAKNELDKKCVSISHLIESLEKVFDSLIALVNSTPLDHSSISSLEWYSLTVIFQTYNQPFSSVKLRTNNDETYNNIKNSSNKSCILEYEKLRMSAGNLLISIFDNYTDVRDRIIEEIVNDFSNLSSSKLVSRRYRTKRGHNVSYVSILILRLFDRISLKNINVDSSLISILKKPSSAKEKAIAQQLIAGFENKVTEVDDECIKLANTFSSSLLNKIALNTDIKLKKTIEMIIDDFLLLLEYPEYPSCENVISSLIEAFLFVSTSDSVNLSSSVDGFVLEMMGSIGSKFASLRENVNQSKLAEAMNKSNYDDLLHNYNLTLKFLRQDISNATNYRFLSQKLLKEVIILKTFYIKQNQNIKNEDGEVKKSEMKENNDVIIKCLSTERDLILDFLNPNSFNDLSIQTKTENDSEIAENKSFDIQTYIVVMLSQGPLKLYEKFLRLVVSFLDHDKTRSRKGAIKNLSRLIQKEKFLLLVPIVKNSISIRLKDSFASVRDSMVELLSSNIGEDSNLADEFCAQLSELIGDPSVQVRRRVINSLQKIYDISSSSQTKSTVLKCLLSRMDDEDKSLCDLSMDSLIDILFTSIDVEDQFANHKDISKLAMERINVIIELVSDTKKNNLDQVERFLKEKIIYKGEKTQKLQSKLIKILKLYIESLLVFVTDNVHENIETDRIGKSMALLSTIVKCDFSLINQDQLVMLQPYLLDDDSTGDLLCISILKVFRNALRNNVSLKPSFINGCESSLLSRLTKFNVKELNEAIPCLWALALMSDNTIKVVKAAISTLNLLKPYLLQMKEARFKEDRKLHRLLFLIGNFGKYCDFSKFNDLFRSRVGMGENETVIHLIIRYILSFYKKKSSNGLKRVVVKNLINICSTHPKLFLSDQILLILDQLFGTNDASIHQAIIDGLTEFLKQEEEKSVDKNGLDVKYSNKVELDMDVFKGESSSYINDGICSSLVQRFMTPVLKLSLEKYSYDSYNLIKYLQLVINLGFANPKICIPTIISLEANPIKYIRYTALSIHKDIHKKYESLVEGSYIEGIKMAVKYHKLVMNSIIDDFKFLEKFLSVYEGGRDSSRRKFIKQLTKSLMFEAEDRTMDKLMEYEGYVVLI</sequence>
<feature type="domain" description="Sister chromatid cohesion C-terminal" evidence="8">
    <location>
        <begin position="1330"/>
        <end position="1468"/>
    </location>
</feature>
<gene>
    <name evidence="9" type="ORF">Cboi02_000234800</name>
</gene>
<comment type="subcellular location">
    <subcellularLocation>
        <location evidence="1 6">Nucleus</location>
    </subcellularLocation>
</comment>
<dbReference type="GO" id="GO:0034087">
    <property type="term" value="P:establishment of mitotic sister chromatid cohesion"/>
    <property type="evidence" value="ECO:0007669"/>
    <property type="project" value="TreeGrafter"/>
</dbReference>
<keyword evidence="4 6" id="KW-0539">Nucleus</keyword>
<organism evidence="9 10">
    <name type="scientific">Candida boidinii</name>
    <name type="common">Yeast</name>
    <dbReference type="NCBI Taxonomy" id="5477"/>
    <lineage>
        <taxon>Eukaryota</taxon>
        <taxon>Fungi</taxon>
        <taxon>Dikarya</taxon>
        <taxon>Ascomycota</taxon>
        <taxon>Saccharomycotina</taxon>
        <taxon>Pichiomycetes</taxon>
        <taxon>Pichiales</taxon>
        <taxon>Pichiaceae</taxon>
        <taxon>Ogataea</taxon>
        <taxon>Ogataea/Candida clade</taxon>
    </lineage>
</organism>
<dbReference type="GO" id="GO:1990414">
    <property type="term" value="P:replication-born double-strand break repair via sister chromatid exchange"/>
    <property type="evidence" value="ECO:0007669"/>
    <property type="project" value="TreeGrafter"/>
</dbReference>
<evidence type="ECO:0000256" key="6">
    <source>
        <dbReference type="RuleBase" id="RU364107"/>
    </source>
</evidence>
<dbReference type="GO" id="GO:0061775">
    <property type="term" value="F:cohesin loader activity"/>
    <property type="evidence" value="ECO:0007669"/>
    <property type="project" value="InterPro"/>
</dbReference>
<feature type="region of interest" description="Disordered" evidence="7">
    <location>
        <begin position="170"/>
        <end position="191"/>
    </location>
</feature>
<dbReference type="Proteomes" id="UP001165120">
    <property type="component" value="Unassembled WGS sequence"/>
</dbReference>
<dbReference type="PANTHER" id="PTHR21704">
    <property type="entry name" value="NIPPED-B-LIKE PROTEIN DELANGIN SCC2-RELATED"/>
    <property type="match status" value="1"/>
</dbReference>
<comment type="similarity">
    <text evidence="2 6">Belongs to the SCC2/Nipped-B family.</text>
</comment>
<dbReference type="GO" id="GO:0071169">
    <property type="term" value="P:establishment of protein localization to chromatin"/>
    <property type="evidence" value="ECO:0007669"/>
    <property type="project" value="TreeGrafter"/>
</dbReference>
<evidence type="ECO:0000313" key="10">
    <source>
        <dbReference type="Proteomes" id="UP001165120"/>
    </source>
</evidence>
<comment type="caution">
    <text evidence="9">The sequence shown here is derived from an EMBL/GenBank/DDBJ whole genome shotgun (WGS) entry which is preliminary data.</text>
</comment>
<feature type="compositionally biased region" description="Basic and acidic residues" evidence="7">
    <location>
        <begin position="170"/>
        <end position="180"/>
    </location>
</feature>
<dbReference type="GO" id="GO:0140588">
    <property type="term" value="P:chromatin looping"/>
    <property type="evidence" value="ECO:0007669"/>
    <property type="project" value="InterPro"/>
</dbReference>
<dbReference type="GO" id="GO:0090694">
    <property type="term" value="C:Scc2-Scc4 cohesin loading complex"/>
    <property type="evidence" value="ECO:0007669"/>
    <property type="project" value="TreeGrafter"/>
</dbReference>
<dbReference type="InterPro" id="IPR024986">
    <property type="entry name" value="Nipped-B_C"/>
</dbReference>
<evidence type="ECO:0000256" key="7">
    <source>
        <dbReference type="SAM" id="MobiDB-lite"/>
    </source>
</evidence>
<dbReference type="PANTHER" id="PTHR21704:SF18">
    <property type="entry name" value="NIPPED-B-LIKE PROTEIN"/>
    <property type="match status" value="1"/>
</dbReference>